<accession>A0A514DCT8</accession>
<proteinExistence type="predicted"/>
<dbReference type="EMBL" id="MN036217">
    <property type="protein sequence ID" value="QDH91417.1"/>
    <property type="molecule type" value="Genomic_RNA"/>
</dbReference>
<protein>
    <recommendedName>
        <fullName evidence="2">Coat protein</fullName>
    </recommendedName>
</protein>
<evidence type="ECO:0000313" key="1">
    <source>
        <dbReference type="EMBL" id="QDH91417.1"/>
    </source>
</evidence>
<organism evidence="1">
    <name type="scientific">Leviviridae sp</name>
    <dbReference type="NCBI Taxonomy" id="2027243"/>
    <lineage>
        <taxon>Viruses</taxon>
        <taxon>Riboviria</taxon>
        <taxon>Orthornavirae</taxon>
        <taxon>Lenarviricota</taxon>
        <taxon>Leviviricetes</taxon>
        <taxon>Norzivirales</taxon>
        <taxon>Fiersviridae</taxon>
    </lineage>
</organism>
<reference evidence="1" key="1">
    <citation type="submission" date="2019-05" db="EMBL/GenBank/DDBJ databases">
        <title>Metatranscriptomic reconstruction reveals RNA viruses with the potential to shape carbon cycling in soil.</title>
        <authorList>
            <person name="Starr E.P."/>
            <person name="Nuccio E."/>
            <person name="Pett-Ridge J."/>
            <person name="Banfield J.F."/>
            <person name="Firestone M.K."/>
        </authorList>
    </citation>
    <scope>NUCLEOTIDE SEQUENCE</scope>
    <source>
        <strain evidence="1">H2_Bulk_36_scaffold_110</strain>
    </source>
</reference>
<evidence type="ECO:0008006" key="2">
    <source>
        <dbReference type="Google" id="ProtNLM"/>
    </source>
</evidence>
<sequence>MLTDPQSLTVNAVANALPRVSTTQNGAVYSKDDGNLKLTVSSAYGKRIRRTARVDFRKTAPDPLFPAQNSPYSMSAYIVADVPSTGFTVVEQKQIIDSLTLWLTATSGANTTKLLGGES</sequence>
<gene>
    <name evidence="1" type="ORF">H2Bulk36110_000002</name>
</gene>
<name>A0A514DCT8_9VIRU</name>